<keyword evidence="9 13" id="KW-1133">Transmembrane helix</keyword>
<evidence type="ECO:0000259" key="15">
    <source>
        <dbReference type="PROSITE" id="PS51103"/>
    </source>
</evidence>
<dbReference type="InterPro" id="IPR013013">
    <property type="entry name" value="PTS_EIIC_1"/>
</dbReference>
<keyword evidence="4" id="KW-0762">Sugar transport</keyword>
<feature type="transmembrane region" description="Helical" evidence="13">
    <location>
        <begin position="71"/>
        <end position="90"/>
    </location>
</feature>
<gene>
    <name evidence="16" type="ordered locus">Hoch_1479</name>
</gene>
<dbReference type="PANTHER" id="PTHR30009">
    <property type="entry name" value="CYTOCHROME C-TYPE SYNTHESIS PROTEIN AND PTS TRANSMEMBRANE COMPONENT"/>
    <property type="match status" value="1"/>
</dbReference>
<evidence type="ECO:0000256" key="4">
    <source>
        <dbReference type="ARBA" id="ARBA00022597"/>
    </source>
</evidence>
<evidence type="ECO:0000313" key="17">
    <source>
        <dbReference type="Proteomes" id="UP000001880"/>
    </source>
</evidence>
<dbReference type="GO" id="GO:0005886">
    <property type="term" value="C:plasma membrane"/>
    <property type="evidence" value="ECO:0007669"/>
    <property type="project" value="UniProtKB-SubCell"/>
</dbReference>
<dbReference type="PROSITE" id="PS51103">
    <property type="entry name" value="PTS_EIIC_TYPE_1"/>
    <property type="match status" value="1"/>
</dbReference>
<dbReference type="GO" id="GO:0015764">
    <property type="term" value="P:N-acetylglucosamine transport"/>
    <property type="evidence" value="ECO:0007669"/>
    <property type="project" value="TreeGrafter"/>
</dbReference>
<keyword evidence="17" id="KW-1185">Reference proteome</keyword>
<dbReference type="GO" id="GO:0009401">
    <property type="term" value="P:phosphoenolpyruvate-dependent sugar phosphotransferase system"/>
    <property type="evidence" value="ECO:0007669"/>
    <property type="project" value="UniProtKB-KW"/>
</dbReference>
<feature type="transmembrane region" description="Helical" evidence="13">
    <location>
        <begin position="237"/>
        <end position="259"/>
    </location>
</feature>
<reference evidence="16 17" key="1">
    <citation type="journal article" date="2010" name="Stand. Genomic Sci.">
        <title>Complete genome sequence of Haliangium ochraceum type strain (SMP-2).</title>
        <authorList>
            <consortium name="US DOE Joint Genome Institute (JGI-PGF)"/>
            <person name="Ivanova N."/>
            <person name="Daum C."/>
            <person name="Lang E."/>
            <person name="Abt B."/>
            <person name="Kopitz M."/>
            <person name="Saunders E."/>
            <person name="Lapidus A."/>
            <person name="Lucas S."/>
            <person name="Glavina Del Rio T."/>
            <person name="Nolan M."/>
            <person name="Tice H."/>
            <person name="Copeland A."/>
            <person name="Cheng J.F."/>
            <person name="Chen F."/>
            <person name="Bruce D."/>
            <person name="Goodwin L."/>
            <person name="Pitluck S."/>
            <person name="Mavromatis K."/>
            <person name="Pati A."/>
            <person name="Mikhailova N."/>
            <person name="Chen A."/>
            <person name="Palaniappan K."/>
            <person name="Land M."/>
            <person name="Hauser L."/>
            <person name="Chang Y.J."/>
            <person name="Jeffries C.D."/>
            <person name="Detter J.C."/>
            <person name="Brettin T."/>
            <person name="Rohde M."/>
            <person name="Goker M."/>
            <person name="Bristow J."/>
            <person name="Markowitz V."/>
            <person name="Eisen J.A."/>
            <person name="Hugenholtz P."/>
            <person name="Kyrpides N.C."/>
            <person name="Klenk H.P."/>
        </authorList>
    </citation>
    <scope>NUCLEOTIDE SEQUENCE [LARGE SCALE GENOMIC DNA]</scope>
    <source>
        <strain evidence="17">DSM 14365 / CIP 107738 / JCM 11303 / AJ 13395 / SMP-2</strain>
    </source>
</reference>
<evidence type="ECO:0000256" key="2">
    <source>
        <dbReference type="ARBA" id="ARBA00022448"/>
    </source>
</evidence>
<evidence type="ECO:0000256" key="5">
    <source>
        <dbReference type="ARBA" id="ARBA00022679"/>
    </source>
</evidence>
<dbReference type="GO" id="GO:0008982">
    <property type="term" value="F:protein-N(PI)-phosphohistidine-sugar phosphotransferase activity"/>
    <property type="evidence" value="ECO:0007669"/>
    <property type="project" value="InterPro"/>
</dbReference>
<dbReference type="InterPro" id="IPR003352">
    <property type="entry name" value="PTS_EIIC"/>
</dbReference>
<dbReference type="Gene3D" id="3.30.1360.60">
    <property type="entry name" value="Glucose permease domain IIB"/>
    <property type="match status" value="2"/>
</dbReference>
<evidence type="ECO:0000256" key="12">
    <source>
        <dbReference type="SAM" id="MobiDB-lite"/>
    </source>
</evidence>
<feature type="transmembrane region" description="Helical" evidence="13">
    <location>
        <begin position="110"/>
        <end position="131"/>
    </location>
</feature>
<feature type="transmembrane region" description="Helical" evidence="13">
    <location>
        <begin position="207"/>
        <end position="225"/>
    </location>
</feature>
<evidence type="ECO:0000256" key="7">
    <source>
        <dbReference type="ARBA" id="ARBA00022692"/>
    </source>
</evidence>
<dbReference type="Pfam" id="PF00367">
    <property type="entry name" value="PTS_EIIB"/>
    <property type="match status" value="2"/>
</dbReference>
<dbReference type="eggNOG" id="COG1263">
    <property type="taxonomic scope" value="Bacteria"/>
</dbReference>
<dbReference type="GO" id="GO:0090563">
    <property type="term" value="F:protein-phosphocysteine-sugar phosphotransferase activity"/>
    <property type="evidence" value="ECO:0007669"/>
    <property type="project" value="TreeGrafter"/>
</dbReference>
<evidence type="ECO:0000256" key="10">
    <source>
        <dbReference type="ARBA" id="ARBA00023136"/>
    </source>
</evidence>
<dbReference type="Proteomes" id="UP000001880">
    <property type="component" value="Chromosome"/>
</dbReference>
<evidence type="ECO:0000256" key="11">
    <source>
        <dbReference type="PROSITE-ProRule" id="PRU00421"/>
    </source>
</evidence>
<feature type="domain" description="PTS EIIB type-1" evidence="14">
    <location>
        <begin position="408"/>
        <end position="490"/>
    </location>
</feature>
<keyword evidence="8" id="KW-0418">Kinase</keyword>
<evidence type="ECO:0000313" key="16">
    <source>
        <dbReference type="EMBL" id="ACY14032.1"/>
    </source>
</evidence>
<comment type="subcellular location">
    <subcellularLocation>
        <location evidence="1">Cell membrane</location>
        <topology evidence="1">Multi-pass membrane protein</topology>
    </subcellularLocation>
</comment>
<feature type="active site" description="Phosphocysteine intermediate; for EIIB activity" evidence="11">
    <location>
        <position position="430"/>
    </location>
</feature>
<dbReference type="InterPro" id="IPR001996">
    <property type="entry name" value="PTS_IIB_1"/>
</dbReference>
<proteinExistence type="predicted"/>
<protein>
    <submittedName>
        <fullName evidence="16">PTS system, glucose-like IIB subunint</fullName>
    </submittedName>
</protein>
<dbReference type="PANTHER" id="PTHR30009:SF4">
    <property type="entry name" value="PTS SYSTEM N-ACETYLGLUCOSAMINE-SPECIFIC EIICBA COMPONENT"/>
    <property type="match status" value="1"/>
</dbReference>
<evidence type="ECO:0000256" key="6">
    <source>
        <dbReference type="ARBA" id="ARBA00022683"/>
    </source>
</evidence>
<dbReference type="PROSITE" id="PS51098">
    <property type="entry name" value="PTS_EIIB_TYPE_1"/>
    <property type="match status" value="2"/>
</dbReference>
<feature type="transmembrane region" description="Helical" evidence="13">
    <location>
        <begin position="348"/>
        <end position="367"/>
    </location>
</feature>
<dbReference type="eggNOG" id="COG1264">
    <property type="taxonomic scope" value="Bacteria"/>
</dbReference>
<comment type="caution">
    <text evidence="11">Lacks conserved residue(s) required for the propagation of feature annotation.</text>
</comment>
<dbReference type="AlphaFoldDB" id="D0LVP8"/>
<sequence length="603" mass="63062">MLEFLQRIGRSLMLPIAVMPAAALLMRLGAPDVLDLPFIQAAGSEIFVYLPLLFAAGIVIGMTADKRGEAVLAAVVGYFVLIKAMGVLLVDVGEYAADAAIVSRLPGNPLIGIIAGLVTAALYSRFSNLRLPEALGFFSGRRLVPILTSVAMLVVALALVLVWPLVWDGLASFNEFLAGLGALGAAVFGFLNRLLLLLGLHHVMNSFFWFNIGEFVTPEGTMVVGDIPRFLAGDPSAGVYQVGFYPVMMGGLVGAALAMIRAARPENRRKVAGILGSAALVSFATGITEPLEFSFVFVAPLLYGVHALLTGVSMYLTVSLGMTHGFGFSAGLIDYVLNFGLAQHPLGLAVVTVAFFVLYFAVFSVLIRVLNLRTLGRGDAMEDSEAQAASSAQPLPVAVAGRVGDEFSERAAGMLAALGGRENVDSVDSCATRLRLGVRDSSLADEGALMRYGAKGVIRPSERAVQIIIGSDVQFFADALAHLLAQPADADQRVGDAQSSAKAASEPERAAATTGTAGTAAAIELDALLDALGGADNLDEIAASAHTRLRVEVKRGAAVDESALRACGVRGVLLRGECVELLVGAGAEQHRASLQALRESARA</sequence>
<dbReference type="Pfam" id="PF02378">
    <property type="entry name" value="PTS_EIIC"/>
    <property type="match status" value="1"/>
</dbReference>
<feature type="transmembrane region" description="Helical" evidence="13">
    <location>
        <begin position="176"/>
        <end position="195"/>
    </location>
</feature>
<evidence type="ECO:0000256" key="1">
    <source>
        <dbReference type="ARBA" id="ARBA00004651"/>
    </source>
</evidence>
<evidence type="ECO:0000259" key="14">
    <source>
        <dbReference type="PROSITE" id="PS51098"/>
    </source>
</evidence>
<accession>D0LVP8</accession>
<dbReference type="GO" id="GO:0016301">
    <property type="term" value="F:kinase activity"/>
    <property type="evidence" value="ECO:0007669"/>
    <property type="project" value="UniProtKB-KW"/>
</dbReference>
<keyword evidence="5" id="KW-0808">Transferase</keyword>
<keyword evidence="3" id="KW-1003">Cell membrane</keyword>
<dbReference type="HOGENOM" id="CLU_012312_1_0_7"/>
<feature type="region of interest" description="Disordered" evidence="12">
    <location>
        <begin position="494"/>
        <end position="515"/>
    </location>
</feature>
<dbReference type="InterPro" id="IPR018113">
    <property type="entry name" value="PTrfase_EIIB_Cys"/>
</dbReference>
<dbReference type="KEGG" id="hoh:Hoch_1479"/>
<dbReference type="RefSeq" id="WP_012826641.1">
    <property type="nucleotide sequence ID" value="NC_013440.1"/>
</dbReference>
<feature type="domain" description="PTS EIIC type-1" evidence="15">
    <location>
        <begin position="1"/>
        <end position="379"/>
    </location>
</feature>
<organism evidence="16 17">
    <name type="scientific">Haliangium ochraceum (strain DSM 14365 / JCM 11303 / SMP-2)</name>
    <dbReference type="NCBI Taxonomy" id="502025"/>
    <lineage>
        <taxon>Bacteria</taxon>
        <taxon>Pseudomonadati</taxon>
        <taxon>Myxococcota</taxon>
        <taxon>Polyangia</taxon>
        <taxon>Haliangiales</taxon>
        <taxon>Kofleriaceae</taxon>
        <taxon>Haliangium</taxon>
    </lineage>
</organism>
<feature type="compositionally biased region" description="Low complexity" evidence="12">
    <location>
        <begin position="499"/>
        <end position="515"/>
    </location>
</feature>
<keyword evidence="10 13" id="KW-0472">Membrane</keyword>
<keyword evidence="7 13" id="KW-0812">Transmembrane</keyword>
<dbReference type="SUPFAM" id="SSF55604">
    <property type="entry name" value="Glucose permease domain IIB"/>
    <property type="match status" value="2"/>
</dbReference>
<evidence type="ECO:0000256" key="9">
    <source>
        <dbReference type="ARBA" id="ARBA00022989"/>
    </source>
</evidence>
<keyword evidence="2" id="KW-0813">Transport</keyword>
<evidence type="ECO:0000256" key="13">
    <source>
        <dbReference type="SAM" id="Phobius"/>
    </source>
</evidence>
<name>D0LVP8_HALO1</name>
<evidence type="ECO:0000256" key="8">
    <source>
        <dbReference type="ARBA" id="ARBA00022777"/>
    </source>
</evidence>
<evidence type="ECO:0000256" key="3">
    <source>
        <dbReference type="ARBA" id="ARBA00022475"/>
    </source>
</evidence>
<dbReference type="NCBIfam" id="TIGR00826">
    <property type="entry name" value="EIIB_glc"/>
    <property type="match status" value="1"/>
</dbReference>
<feature type="transmembrane region" description="Helical" evidence="13">
    <location>
        <begin position="12"/>
        <end position="30"/>
    </location>
</feature>
<dbReference type="InterPro" id="IPR050429">
    <property type="entry name" value="PTS_Glucose_EIICBA"/>
</dbReference>
<dbReference type="STRING" id="502025.Hoch_1479"/>
<dbReference type="PROSITE" id="PS01035">
    <property type="entry name" value="PTS_EIIB_TYPE_1_CYS"/>
    <property type="match status" value="1"/>
</dbReference>
<feature type="transmembrane region" description="Helical" evidence="13">
    <location>
        <begin position="46"/>
        <end position="64"/>
    </location>
</feature>
<dbReference type="EMBL" id="CP001804">
    <property type="protein sequence ID" value="ACY14032.1"/>
    <property type="molecule type" value="Genomic_DNA"/>
</dbReference>
<feature type="transmembrane region" description="Helical" evidence="13">
    <location>
        <begin position="143"/>
        <end position="164"/>
    </location>
</feature>
<feature type="transmembrane region" description="Helical" evidence="13">
    <location>
        <begin position="271"/>
        <end position="287"/>
    </location>
</feature>
<keyword evidence="6" id="KW-0598">Phosphotransferase system</keyword>
<feature type="domain" description="PTS EIIB type-1" evidence="14">
    <location>
        <begin position="522"/>
        <end position="603"/>
    </location>
</feature>
<dbReference type="InterPro" id="IPR036878">
    <property type="entry name" value="Glu_permease_IIB"/>
</dbReference>
<dbReference type="CDD" id="cd00212">
    <property type="entry name" value="PTS_IIB_glc"/>
    <property type="match status" value="1"/>
</dbReference>